<gene>
    <name evidence="1" type="ORF">AVDCRST_MAG68-3425</name>
</gene>
<name>A0A6J4LPJ0_9BACT</name>
<evidence type="ECO:0000313" key="1">
    <source>
        <dbReference type="EMBL" id="CAA9337337.1"/>
    </source>
</evidence>
<sequence length="86" mass="9776">MRMETSYEFATVTRISDKSRSCYLAAPPLLRSDENVEGGGIIDELPAQIGLLLWRSFRMVMRWASEPESRAEAFDASLKKQREAHA</sequence>
<dbReference type="AlphaFoldDB" id="A0A6J4LPJ0"/>
<protein>
    <submittedName>
        <fullName evidence="1">Uncharacterized protein</fullName>
    </submittedName>
</protein>
<reference evidence="1" key="1">
    <citation type="submission" date="2020-02" db="EMBL/GenBank/DDBJ databases">
        <authorList>
            <person name="Meier V. D."/>
        </authorList>
    </citation>
    <scope>NUCLEOTIDE SEQUENCE</scope>
    <source>
        <strain evidence="1">AVDCRST_MAG68</strain>
    </source>
</reference>
<organism evidence="1">
    <name type="scientific">uncultured Gemmatimonadota bacterium</name>
    <dbReference type="NCBI Taxonomy" id="203437"/>
    <lineage>
        <taxon>Bacteria</taxon>
        <taxon>Pseudomonadati</taxon>
        <taxon>Gemmatimonadota</taxon>
        <taxon>environmental samples</taxon>
    </lineage>
</organism>
<proteinExistence type="predicted"/>
<accession>A0A6J4LPJ0</accession>
<dbReference type="EMBL" id="CADCTW010000133">
    <property type="protein sequence ID" value="CAA9337337.1"/>
    <property type="molecule type" value="Genomic_DNA"/>
</dbReference>